<gene>
    <name evidence="1" type="ORF">Fcan01_21106</name>
</gene>
<dbReference type="EMBL" id="LNIX01000020">
    <property type="protein sequence ID" value="OXA43956.1"/>
    <property type="molecule type" value="Genomic_DNA"/>
</dbReference>
<reference evidence="1 2" key="1">
    <citation type="submission" date="2015-12" db="EMBL/GenBank/DDBJ databases">
        <title>The genome of Folsomia candida.</title>
        <authorList>
            <person name="Faddeeva A."/>
            <person name="Derks M.F."/>
            <person name="Anvar Y."/>
            <person name="Smit S."/>
            <person name="Van Straalen N."/>
            <person name="Roelofs D."/>
        </authorList>
    </citation>
    <scope>NUCLEOTIDE SEQUENCE [LARGE SCALE GENOMIC DNA]</scope>
    <source>
        <strain evidence="1 2">VU population</strain>
        <tissue evidence="1">Whole body</tissue>
    </source>
</reference>
<name>A0A226DIE1_FOLCA</name>
<keyword evidence="2" id="KW-1185">Reference proteome</keyword>
<organism evidence="1 2">
    <name type="scientific">Folsomia candida</name>
    <name type="common">Springtail</name>
    <dbReference type="NCBI Taxonomy" id="158441"/>
    <lineage>
        <taxon>Eukaryota</taxon>
        <taxon>Metazoa</taxon>
        <taxon>Ecdysozoa</taxon>
        <taxon>Arthropoda</taxon>
        <taxon>Hexapoda</taxon>
        <taxon>Collembola</taxon>
        <taxon>Entomobryomorpha</taxon>
        <taxon>Isotomoidea</taxon>
        <taxon>Isotomidae</taxon>
        <taxon>Proisotominae</taxon>
        <taxon>Folsomia</taxon>
    </lineage>
</organism>
<comment type="caution">
    <text evidence="1">The sequence shown here is derived from an EMBL/GenBank/DDBJ whole genome shotgun (WGS) entry which is preliminary data.</text>
</comment>
<sequence length="185" mass="20265">MISLTVPPTKPPLTYTHFPDVQKSPNLQCDWSEQSRDHPRRGCGSPTAIETIKTTNNTTSKMTTCCCGAAMSNTNETHTTSCSFGKTKPSRGSPLFVLFVAITTAAATTATTETIIPGQEVTGLARGVVISSMMMTKLLRFHHLPDFEDFLHRDDNGRRRGQNEAQTQISLSDLISPSILRKKPV</sequence>
<dbReference type="Proteomes" id="UP000198287">
    <property type="component" value="Unassembled WGS sequence"/>
</dbReference>
<evidence type="ECO:0000313" key="2">
    <source>
        <dbReference type="Proteomes" id="UP000198287"/>
    </source>
</evidence>
<proteinExistence type="predicted"/>
<dbReference type="AlphaFoldDB" id="A0A226DIE1"/>
<accession>A0A226DIE1</accession>
<evidence type="ECO:0000313" key="1">
    <source>
        <dbReference type="EMBL" id="OXA43956.1"/>
    </source>
</evidence>
<protein>
    <submittedName>
        <fullName evidence="1">Uncharacterized protein</fullName>
    </submittedName>
</protein>